<dbReference type="Proteomes" id="UP000588586">
    <property type="component" value="Unassembled WGS sequence"/>
</dbReference>
<comment type="caution">
    <text evidence="2">The sequence shown here is derived from an EMBL/GenBank/DDBJ whole genome shotgun (WGS) entry which is preliminary data.</text>
</comment>
<accession>A0A849HJ99</accession>
<dbReference type="EMBL" id="JABEPQ010000002">
    <property type="protein sequence ID" value="NNM46634.1"/>
    <property type="molecule type" value="Genomic_DNA"/>
</dbReference>
<evidence type="ECO:0000313" key="3">
    <source>
        <dbReference type="Proteomes" id="UP000588586"/>
    </source>
</evidence>
<proteinExistence type="predicted"/>
<evidence type="ECO:0000259" key="1">
    <source>
        <dbReference type="PROSITE" id="PS51819"/>
    </source>
</evidence>
<feature type="domain" description="VOC" evidence="1">
    <location>
        <begin position="14"/>
        <end position="141"/>
    </location>
</feature>
<name>A0A849HJ99_9MICO</name>
<sequence length="144" mass="15807">MADDEKFPVPPHPQLDLVVIDCPDALALAQFYAQVLGWELEDGSDERWATLVPPGGGLSPDNPEGRTSLAFQRIDDYVAPTWPGGEHPQQSHLDLWAGDIDHHEQAVLAAGATRHEHQPSDQGSFRVYTDPVGHPFCLIGRPTK</sequence>
<dbReference type="PANTHER" id="PTHR35908">
    <property type="entry name" value="HYPOTHETICAL FUSION PROTEIN"/>
    <property type="match status" value="1"/>
</dbReference>
<keyword evidence="3" id="KW-1185">Reference proteome</keyword>
<dbReference type="InterPro" id="IPR029068">
    <property type="entry name" value="Glyas_Bleomycin-R_OHBP_Dase"/>
</dbReference>
<dbReference type="RefSeq" id="WP_171243710.1">
    <property type="nucleotide sequence ID" value="NZ_JABEPQ010000002.1"/>
</dbReference>
<protein>
    <submittedName>
        <fullName evidence="2">VOC family protein</fullName>
    </submittedName>
</protein>
<dbReference type="Pfam" id="PF18029">
    <property type="entry name" value="Glyoxalase_6"/>
    <property type="match status" value="1"/>
</dbReference>
<reference evidence="2 3" key="1">
    <citation type="submission" date="2020-04" db="EMBL/GenBank/DDBJ databases">
        <title>Knoellia sp. isolate from air conditioner.</title>
        <authorList>
            <person name="Chea S."/>
            <person name="Kim D.-U."/>
        </authorList>
    </citation>
    <scope>NUCLEOTIDE SEQUENCE [LARGE SCALE GENOMIC DNA]</scope>
    <source>
        <strain evidence="2 3">DB2414S</strain>
    </source>
</reference>
<dbReference type="Gene3D" id="3.10.180.10">
    <property type="entry name" value="2,3-Dihydroxybiphenyl 1,2-Dioxygenase, domain 1"/>
    <property type="match status" value="1"/>
</dbReference>
<dbReference type="InterPro" id="IPR037523">
    <property type="entry name" value="VOC_core"/>
</dbReference>
<dbReference type="AlphaFoldDB" id="A0A849HJ99"/>
<evidence type="ECO:0000313" key="2">
    <source>
        <dbReference type="EMBL" id="NNM46634.1"/>
    </source>
</evidence>
<dbReference type="InterPro" id="IPR041581">
    <property type="entry name" value="Glyoxalase_6"/>
</dbReference>
<dbReference type="SUPFAM" id="SSF54593">
    <property type="entry name" value="Glyoxalase/Bleomycin resistance protein/Dihydroxybiphenyl dioxygenase"/>
    <property type="match status" value="1"/>
</dbReference>
<dbReference type="PANTHER" id="PTHR35908:SF1">
    <property type="entry name" value="CONSERVED PROTEIN"/>
    <property type="match status" value="1"/>
</dbReference>
<dbReference type="PROSITE" id="PS51819">
    <property type="entry name" value="VOC"/>
    <property type="match status" value="1"/>
</dbReference>
<dbReference type="CDD" id="cd06587">
    <property type="entry name" value="VOC"/>
    <property type="match status" value="1"/>
</dbReference>
<organism evidence="2 3">
    <name type="scientific">Knoellia koreensis</name>
    <dbReference type="NCBI Taxonomy" id="2730921"/>
    <lineage>
        <taxon>Bacteria</taxon>
        <taxon>Bacillati</taxon>
        <taxon>Actinomycetota</taxon>
        <taxon>Actinomycetes</taxon>
        <taxon>Micrococcales</taxon>
        <taxon>Intrasporangiaceae</taxon>
        <taxon>Knoellia</taxon>
    </lineage>
</organism>
<gene>
    <name evidence="2" type="ORF">HJG52_11525</name>
</gene>